<organism evidence="1 2">
    <name type="scientific">Elysia crispata</name>
    <name type="common">lettuce slug</name>
    <dbReference type="NCBI Taxonomy" id="231223"/>
    <lineage>
        <taxon>Eukaryota</taxon>
        <taxon>Metazoa</taxon>
        <taxon>Spiralia</taxon>
        <taxon>Lophotrochozoa</taxon>
        <taxon>Mollusca</taxon>
        <taxon>Gastropoda</taxon>
        <taxon>Heterobranchia</taxon>
        <taxon>Euthyneura</taxon>
        <taxon>Panpulmonata</taxon>
        <taxon>Sacoglossa</taxon>
        <taxon>Placobranchoidea</taxon>
        <taxon>Plakobranchidae</taxon>
        <taxon>Elysia</taxon>
    </lineage>
</organism>
<dbReference type="EMBL" id="JAWDGP010007583">
    <property type="protein sequence ID" value="KAK3712671.1"/>
    <property type="molecule type" value="Genomic_DNA"/>
</dbReference>
<evidence type="ECO:0000313" key="2">
    <source>
        <dbReference type="Proteomes" id="UP001283361"/>
    </source>
</evidence>
<name>A0AAE1CMI9_9GAST</name>
<protein>
    <submittedName>
        <fullName evidence="1">Uncharacterized protein</fullName>
    </submittedName>
</protein>
<dbReference type="Proteomes" id="UP001283361">
    <property type="component" value="Unassembled WGS sequence"/>
</dbReference>
<comment type="caution">
    <text evidence="1">The sequence shown here is derived from an EMBL/GenBank/DDBJ whole genome shotgun (WGS) entry which is preliminary data.</text>
</comment>
<sequence>MSTVKVIIVEHPVDLRWLKTSRQDVYKSSEDPYEMEFGGQNETVHSCTPSNLTDHFQKSQAHAKSP</sequence>
<evidence type="ECO:0000313" key="1">
    <source>
        <dbReference type="EMBL" id="KAK3712671.1"/>
    </source>
</evidence>
<proteinExistence type="predicted"/>
<dbReference type="AlphaFoldDB" id="A0AAE1CMI9"/>
<keyword evidence="2" id="KW-1185">Reference proteome</keyword>
<reference evidence="1" key="1">
    <citation type="journal article" date="2023" name="G3 (Bethesda)">
        <title>A reference genome for the long-term kleptoplast-retaining sea slug Elysia crispata morphotype clarki.</title>
        <authorList>
            <person name="Eastman K.E."/>
            <person name="Pendleton A.L."/>
            <person name="Shaikh M.A."/>
            <person name="Suttiyut T."/>
            <person name="Ogas R."/>
            <person name="Tomko P."/>
            <person name="Gavelis G."/>
            <person name="Widhalm J.R."/>
            <person name="Wisecaver J.H."/>
        </authorList>
    </citation>
    <scope>NUCLEOTIDE SEQUENCE</scope>
    <source>
        <strain evidence="1">ECLA1</strain>
    </source>
</reference>
<accession>A0AAE1CMI9</accession>
<gene>
    <name evidence="1" type="ORF">RRG08_058573</name>
</gene>